<dbReference type="PANTHER" id="PTHR11088:SF60">
    <property type="entry name" value="TRNA DIMETHYLALLYLTRANSFERASE"/>
    <property type="match status" value="1"/>
</dbReference>
<evidence type="ECO:0000256" key="13">
    <source>
        <dbReference type="RuleBase" id="RU003785"/>
    </source>
</evidence>
<evidence type="ECO:0000256" key="7">
    <source>
        <dbReference type="ARBA" id="ARBA00022840"/>
    </source>
</evidence>
<dbReference type="RefSeq" id="WP_284218162.1">
    <property type="nucleotide sequence ID" value="NZ_BSOT01000006.1"/>
</dbReference>
<comment type="subunit">
    <text evidence="10">Monomer.</text>
</comment>
<dbReference type="Proteomes" id="UP001156601">
    <property type="component" value="Unassembled WGS sequence"/>
</dbReference>
<evidence type="ECO:0000256" key="11">
    <source>
        <dbReference type="RuleBase" id="RU003783"/>
    </source>
</evidence>
<keyword evidence="6 10" id="KW-0547">Nucleotide-binding</keyword>
<dbReference type="Gene3D" id="3.40.50.300">
    <property type="entry name" value="P-loop containing nucleotide triphosphate hydrolases"/>
    <property type="match status" value="1"/>
</dbReference>
<dbReference type="HAMAP" id="MF_00185">
    <property type="entry name" value="IPP_trans"/>
    <property type="match status" value="1"/>
</dbReference>
<reference evidence="14" key="1">
    <citation type="journal article" date="2014" name="Int. J. Syst. Evol. Microbiol.">
        <title>Complete genome sequence of Corynebacterium casei LMG S-19264T (=DSM 44701T), isolated from a smear-ripened cheese.</title>
        <authorList>
            <consortium name="US DOE Joint Genome Institute (JGI-PGF)"/>
            <person name="Walter F."/>
            <person name="Albersmeier A."/>
            <person name="Kalinowski J."/>
            <person name="Ruckert C."/>
        </authorList>
    </citation>
    <scope>NUCLEOTIDE SEQUENCE</scope>
    <source>
        <strain evidence="14">NBRC 110023</strain>
    </source>
</reference>
<keyword evidence="4 10" id="KW-0808">Transferase</keyword>
<evidence type="ECO:0000313" key="15">
    <source>
        <dbReference type="Proteomes" id="UP001156601"/>
    </source>
</evidence>
<evidence type="ECO:0000256" key="3">
    <source>
        <dbReference type="ARBA" id="ARBA00005842"/>
    </source>
</evidence>
<accession>A0AA37T5G5</accession>
<keyword evidence="15" id="KW-1185">Reference proteome</keyword>
<dbReference type="Gene3D" id="1.10.20.140">
    <property type="match status" value="1"/>
</dbReference>
<dbReference type="PANTHER" id="PTHR11088">
    <property type="entry name" value="TRNA DIMETHYLALLYLTRANSFERASE"/>
    <property type="match status" value="1"/>
</dbReference>
<keyword evidence="7 10" id="KW-0067">ATP-binding</keyword>
<evidence type="ECO:0000313" key="14">
    <source>
        <dbReference type="EMBL" id="GLR71830.1"/>
    </source>
</evidence>
<dbReference type="EMBL" id="BSOT01000006">
    <property type="protein sequence ID" value="GLR71830.1"/>
    <property type="molecule type" value="Genomic_DNA"/>
</dbReference>
<dbReference type="NCBIfam" id="TIGR00174">
    <property type="entry name" value="miaA"/>
    <property type="match status" value="1"/>
</dbReference>
<dbReference type="GO" id="GO:0052381">
    <property type="term" value="F:tRNA dimethylallyltransferase activity"/>
    <property type="evidence" value="ECO:0007669"/>
    <property type="project" value="UniProtKB-UniRule"/>
</dbReference>
<feature type="binding site" evidence="10">
    <location>
        <begin position="29"/>
        <end position="34"/>
    </location>
    <ligand>
        <name>substrate</name>
    </ligand>
</feature>
<feature type="region of interest" description="Interaction with substrate tRNA" evidence="10">
    <location>
        <begin position="290"/>
        <end position="297"/>
    </location>
</feature>
<keyword evidence="5 10" id="KW-0819">tRNA processing</keyword>
<gene>
    <name evidence="10 14" type="primary">miaA</name>
    <name evidence="14" type="ORF">GCM10007852_27380</name>
</gene>
<organism evidence="14 15">
    <name type="scientific">Agaribacter marinus</name>
    <dbReference type="NCBI Taxonomy" id="1431249"/>
    <lineage>
        <taxon>Bacteria</taxon>
        <taxon>Pseudomonadati</taxon>
        <taxon>Pseudomonadota</taxon>
        <taxon>Gammaproteobacteria</taxon>
        <taxon>Alteromonadales</taxon>
        <taxon>Alteromonadaceae</taxon>
        <taxon>Agaribacter</taxon>
    </lineage>
</organism>
<dbReference type="FunFam" id="1.10.20.140:FF:000001">
    <property type="entry name" value="tRNA dimethylallyltransferase"/>
    <property type="match status" value="1"/>
</dbReference>
<dbReference type="GO" id="GO:0006400">
    <property type="term" value="P:tRNA modification"/>
    <property type="evidence" value="ECO:0007669"/>
    <property type="project" value="TreeGrafter"/>
</dbReference>
<evidence type="ECO:0000256" key="5">
    <source>
        <dbReference type="ARBA" id="ARBA00022694"/>
    </source>
</evidence>
<evidence type="ECO:0000256" key="4">
    <source>
        <dbReference type="ARBA" id="ARBA00022679"/>
    </source>
</evidence>
<feature type="site" description="Interaction with substrate tRNA" evidence="10">
    <location>
        <position position="140"/>
    </location>
</feature>
<evidence type="ECO:0000256" key="10">
    <source>
        <dbReference type="HAMAP-Rule" id="MF_00185"/>
    </source>
</evidence>
<evidence type="ECO:0000256" key="2">
    <source>
        <dbReference type="ARBA" id="ARBA00003213"/>
    </source>
</evidence>
<protein>
    <recommendedName>
        <fullName evidence="10">tRNA dimethylallyltransferase</fullName>
        <ecNumber evidence="10">2.5.1.75</ecNumber>
    </recommendedName>
    <alternativeName>
        <fullName evidence="10">Dimethylallyl diphosphate:tRNA dimethylallyltransferase</fullName>
        <shortName evidence="10">DMAPP:tRNA dimethylallyltransferase</shortName>
        <shortName evidence="10">DMATase</shortName>
    </alternativeName>
    <alternativeName>
        <fullName evidence="10">Isopentenyl-diphosphate:tRNA isopentenyltransferase</fullName>
        <shortName evidence="10">IPP transferase</shortName>
        <shortName evidence="10">IPPT</shortName>
        <shortName evidence="10">IPTase</shortName>
    </alternativeName>
</protein>
<reference evidence="14" key="2">
    <citation type="submission" date="2023-01" db="EMBL/GenBank/DDBJ databases">
        <title>Draft genome sequence of Agaribacter marinus strain NBRC 110023.</title>
        <authorList>
            <person name="Sun Q."/>
            <person name="Mori K."/>
        </authorList>
    </citation>
    <scope>NUCLEOTIDE SEQUENCE</scope>
    <source>
        <strain evidence="14">NBRC 110023</strain>
    </source>
</reference>
<comment type="caution">
    <text evidence="10">Lacks conserved residue(s) required for the propagation of feature annotation.</text>
</comment>
<dbReference type="InterPro" id="IPR039657">
    <property type="entry name" value="Dimethylallyltransferase"/>
</dbReference>
<comment type="function">
    <text evidence="2 10 12">Catalyzes the transfer of a dimethylallyl group onto the adenine at position 37 in tRNAs that read codons beginning with uridine, leading to the formation of N6-(dimethylallyl)adenosine (i(6)A).</text>
</comment>
<sequence length="322" mass="36443">MSYVKVTDIAENERLDKEYPQVLCIMGPTASGKTSLAINAAKLTNGEVISVDSALIYQDMNIGTAKPDTLEMDGVKHWLLDIRNPEQSYSVADFRRDALAAIDDITARGKLPILAGGTMMYFNALINGISEVPATETKVREQVKSLIEEKGLASVHRMLADVDEVTGNRVHPNDLQRTSRALEVYISTGKTLTYWQSKKTPQARCQFTQFSIMPDARNTLHARIEQRFDLMLNNGFVDEVRRLVDKYSLHLDLPSMRSVGYRQVYQHLKGEYSYDEMRQLGIIATRQLAKRQITWLRSWQNINALNTDDESNLTQVLQKLGA</sequence>
<keyword evidence="8 10" id="KW-0460">Magnesium</keyword>
<comment type="caution">
    <text evidence="14">The sequence shown here is derived from an EMBL/GenBank/DDBJ whole genome shotgun (WGS) entry which is preliminary data.</text>
</comment>
<evidence type="ECO:0000256" key="9">
    <source>
        <dbReference type="ARBA" id="ARBA00049563"/>
    </source>
</evidence>
<evidence type="ECO:0000256" key="6">
    <source>
        <dbReference type="ARBA" id="ARBA00022741"/>
    </source>
</evidence>
<dbReference type="GO" id="GO:0005524">
    <property type="term" value="F:ATP binding"/>
    <property type="evidence" value="ECO:0007669"/>
    <property type="project" value="UniProtKB-UniRule"/>
</dbReference>
<comment type="catalytic activity">
    <reaction evidence="9 10 11">
        <text>adenosine(37) in tRNA + dimethylallyl diphosphate = N(6)-dimethylallyladenosine(37) in tRNA + diphosphate</text>
        <dbReference type="Rhea" id="RHEA:26482"/>
        <dbReference type="Rhea" id="RHEA-COMP:10162"/>
        <dbReference type="Rhea" id="RHEA-COMP:10375"/>
        <dbReference type="ChEBI" id="CHEBI:33019"/>
        <dbReference type="ChEBI" id="CHEBI:57623"/>
        <dbReference type="ChEBI" id="CHEBI:74411"/>
        <dbReference type="ChEBI" id="CHEBI:74415"/>
        <dbReference type="EC" id="2.5.1.75"/>
    </reaction>
</comment>
<feature type="binding site" evidence="10">
    <location>
        <begin position="27"/>
        <end position="34"/>
    </location>
    <ligand>
        <name>ATP</name>
        <dbReference type="ChEBI" id="CHEBI:30616"/>
    </ligand>
</feature>
<dbReference type="SUPFAM" id="SSF52540">
    <property type="entry name" value="P-loop containing nucleoside triphosphate hydrolases"/>
    <property type="match status" value="1"/>
</dbReference>
<feature type="site" description="Interaction with substrate tRNA" evidence="10">
    <location>
        <position position="118"/>
    </location>
</feature>
<comment type="similarity">
    <text evidence="3 10 13">Belongs to the IPP transferase family.</text>
</comment>
<proteinExistence type="inferred from homology"/>
<evidence type="ECO:0000256" key="8">
    <source>
        <dbReference type="ARBA" id="ARBA00022842"/>
    </source>
</evidence>
<dbReference type="EC" id="2.5.1.75" evidence="10"/>
<evidence type="ECO:0000256" key="1">
    <source>
        <dbReference type="ARBA" id="ARBA00001946"/>
    </source>
</evidence>
<dbReference type="InterPro" id="IPR018022">
    <property type="entry name" value="IPT"/>
</dbReference>
<dbReference type="InterPro" id="IPR027417">
    <property type="entry name" value="P-loop_NTPase"/>
</dbReference>
<feature type="region of interest" description="Interaction with substrate tRNA" evidence="10">
    <location>
        <begin position="176"/>
        <end position="180"/>
    </location>
</feature>
<name>A0AA37T5G5_9ALTE</name>
<feature type="region of interest" description="Interaction with substrate tRNA" evidence="10">
    <location>
        <begin position="52"/>
        <end position="55"/>
    </location>
</feature>
<dbReference type="AlphaFoldDB" id="A0AA37T5G5"/>
<evidence type="ECO:0000256" key="12">
    <source>
        <dbReference type="RuleBase" id="RU003784"/>
    </source>
</evidence>
<dbReference type="Pfam" id="PF01715">
    <property type="entry name" value="IPPT"/>
    <property type="match status" value="1"/>
</dbReference>
<comment type="cofactor">
    <cofactor evidence="1 10">
        <name>Mg(2+)</name>
        <dbReference type="ChEBI" id="CHEBI:18420"/>
    </cofactor>
</comment>